<comment type="caution">
    <text evidence="1">The sequence shown here is derived from an EMBL/GenBank/DDBJ whole genome shotgun (WGS) entry which is preliminary data.</text>
</comment>
<name>A0A9X8M996_9PSED</name>
<dbReference type="EMBL" id="FOEV01000002">
    <property type="protein sequence ID" value="SEP76078.1"/>
    <property type="molecule type" value="Genomic_DNA"/>
</dbReference>
<dbReference type="InterPro" id="IPR032024">
    <property type="entry name" value="DUF5064"/>
</dbReference>
<gene>
    <name evidence="1" type="ORF">SAMN05216409_10262</name>
</gene>
<protein>
    <recommendedName>
        <fullName evidence="3">Acetyl-CoA carboxylase</fullName>
    </recommendedName>
</protein>
<dbReference type="Gene3D" id="3.30.160.370">
    <property type="entry name" value="Domain of unknown function DUF5064"/>
    <property type="match status" value="1"/>
</dbReference>
<dbReference type="Proteomes" id="UP000183210">
    <property type="component" value="Unassembled WGS sequence"/>
</dbReference>
<dbReference type="AlphaFoldDB" id="A0A9X8M996"/>
<reference evidence="1 2" key="1">
    <citation type="submission" date="2016-10" db="EMBL/GenBank/DDBJ databases">
        <authorList>
            <person name="Varghese N."/>
            <person name="Submissions S."/>
        </authorList>
    </citation>
    <scope>NUCLEOTIDE SEQUENCE [LARGE SCALE GENOMIC DNA]</scope>
    <source>
        <strain evidence="1 2">LMG 21974</strain>
    </source>
</reference>
<organism evidence="1 2">
    <name type="scientific">Pseudomonas lutea</name>
    <dbReference type="NCBI Taxonomy" id="243924"/>
    <lineage>
        <taxon>Bacteria</taxon>
        <taxon>Pseudomonadati</taxon>
        <taxon>Pseudomonadota</taxon>
        <taxon>Gammaproteobacteria</taxon>
        <taxon>Pseudomonadales</taxon>
        <taxon>Pseudomonadaceae</taxon>
        <taxon>Pseudomonas</taxon>
    </lineage>
</organism>
<evidence type="ECO:0000313" key="2">
    <source>
        <dbReference type="Proteomes" id="UP000183210"/>
    </source>
</evidence>
<proteinExistence type="predicted"/>
<evidence type="ECO:0000313" key="1">
    <source>
        <dbReference type="EMBL" id="SEP76078.1"/>
    </source>
</evidence>
<dbReference type="GeneID" id="300265546"/>
<dbReference type="Pfam" id="PF16703">
    <property type="entry name" value="DUF5064"/>
    <property type="match status" value="1"/>
</dbReference>
<sequence>MYEPGRLDVQRLGNPQQPAFRLSLTYEVTPPSREQVVRFDLNGTVGEQTVRETFELRRDVACNFLSVISRRLRGYGLAPRTACVFSWHNDYDPLFDDLRRRLQLKPGDPVDLEWFLSRG</sequence>
<dbReference type="RefSeq" id="WP_074821864.1">
    <property type="nucleotide sequence ID" value="NZ_FOEV01000002.1"/>
</dbReference>
<evidence type="ECO:0008006" key="3">
    <source>
        <dbReference type="Google" id="ProtNLM"/>
    </source>
</evidence>
<accession>A0A9X8M996</accession>